<comment type="caution">
    <text evidence="1">The sequence shown here is derived from an EMBL/GenBank/DDBJ whole genome shotgun (WGS) entry which is preliminary data.</text>
</comment>
<dbReference type="EMBL" id="FAVB01000003">
    <property type="protein sequence ID" value="CUU83578.1"/>
    <property type="molecule type" value="Genomic_DNA"/>
</dbReference>
<sequence length="99" mass="11668">MSKLRKKSLLCSFVGHKAKKRRYPLKTPKKKVSKAYYDKASKEFRIPTKEILPNCPIYGGDLKIKISLTMEELKHLVLDRQAINPKLHSCEFHWKTHQF</sequence>
<proteinExistence type="predicted"/>
<protein>
    <submittedName>
        <fullName evidence="1">Uncharacterized protein</fullName>
    </submittedName>
</protein>
<dbReference type="AlphaFoldDB" id="A0A0S4SC17"/>
<name>A0A0S4SC17_CAMHY</name>
<organism evidence="1 2">
    <name type="scientific">Campylobacter hyointestinalis subsp. hyointestinalis</name>
    <dbReference type="NCBI Taxonomy" id="91352"/>
    <lineage>
        <taxon>Bacteria</taxon>
        <taxon>Pseudomonadati</taxon>
        <taxon>Campylobacterota</taxon>
        <taxon>Epsilonproteobacteria</taxon>
        <taxon>Campylobacterales</taxon>
        <taxon>Campylobacteraceae</taxon>
        <taxon>Campylobacter</taxon>
    </lineage>
</organism>
<reference evidence="1 2" key="1">
    <citation type="submission" date="2015-11" db="EMBL/GenBank/DDBJ databases">
        <authorList>
            <consortium name="Pathogen Informatics"/>
        </authorList>
    </citation>
    <scope>NUCLEOTIDE SEQUENCE [LARGE SCALE GENOMIC DNA]</scope>
    <source>
        <strain evidence="1 2">006A-0059</strain>
    </source>
</reference>
<accession>A0A0S4SC17</accession>
<keyword evidence="2" id="KW-1185">Reference proteome</keyword>
<dbReference type="Proteomes" id="UP000052237">
    <property type="component" value="Unassembled WGS sequence"/>
</dbReference>
<evidence type="ECO:0000313" key="1">
    <source>
        <dbReference type="EMBL" id="CUU83578.1"/>
    </source>
</evidence>
<evidence type="ECO:0000313" key="2">
    <source>
        <dbReference type="Proteomes" id="UP000052237"/>
    </source>
</evidence>
<gene>
    <name evidence="1" type="ORF">ERS686654_01434</name>
</gene>